<protein>
    <submittedName>
        <fullName evidence="1">Uncharacterized protein</fullName>
    </submittedName>
</protein>
<gene>
    <name evidence="1" type="ORF">METZ01_LOCUS36142</name>
</gene>
<sequence>MNIIIALLLMTNVESSFDLKSNEQYSAIKKTTQVIRLISGIK</sequence>
<dbReference type="EMBL" id="UINC01001544">
    <property type="protein sequence ID" value="SUZ83288.1"/>
    <property type="molecule type" value="Genomic_DNA"/>
</dbReference>
<proteinExistence type="predicted"/>
<organism evidence="1">
    <name type="scientific">marine metagenome</name>
    <dbReference type="NCBI Taxonomy" id="408172"/>
    <lineage>
        <taxon>unclassified sequences</taxon>
        <taxon>metagenomes</taxon>
        <taxon>ecological metagenomes</taxon>
    </lineage>
</organism>
<accession>A0A381QXK3</accession>
<evidence type="ECO:0000313" key="1">
    <source>
        <dbReference type="EMBL" id="SUZ83288.1"/>
    </source>
</evidence>
<name>A0A381QXK3_9ZZZZ</name>
<dbReference type="AlphaFoldDB" id="A0A381QXK3"/>
<reference evidence="1" key="1">
    <citation type="submission" date="2018-05" db="EMBL/GenBank/DDBJ databases">
        <authorList>
            <person name="Lanie J.A."/>
            <person name="Ng W.-L."/>
            <person name="Kazmierczak K.M."/>
            <person name="Andrzejewski T.M."/>
            <person name="Davidsen T.M."/>
            <person name="Wayne K.J."/>
            <person name="Tettelin H."/>
            <person name="Glass J.I."/>
            <person name="Rusch D."/>
            <person name="Podicherti R."/>
            <person name="Tsui H.-C.T."/>
            <person name="Winkler M.E."/>
        </authorList>
    </citation>
    <scope>NUCLEOTIDE SEQUENCE</scope>
</reference>